<keyword evidence="3 10" id="KW-0813">Transport</keyword>
<protein>
    <submittedName>
        <fullName evidence="14">TonB-dependent receptor</fullName>
    </submittedName>
</protein>
<accession>A0AAW9QB92</accession>
<keyword evidence="6 11" id="KW-0798">TonB box</keyword>
<reference evidence="14 15" key="1">
    <citation type="submission" date="2024-02" db="EMBL/GenBank/DDBJ databases">
        <title>Genome sequence of Aquincola sp. MAHUQ-54.</title>
        <authorList>
            <person name="Huq M.A."/>
        </authorList>
    </citation>
    <scope>NUCLEOTIDE SEQUENCE [LARGE SCALE GENOMIC DNA]</scope>
    <source>
        <strain evidence="14 15">MAHUQ-54</strain>
    </source>
</reference>
<dbReference type="Gene3D" id="2.170.130.10">
    <property type="entry name" value="TonB-dependent receptor, plug domain"/>
    <property type="match status" value="1"/>
</dbReference>
<evidence type="ECO:0000256" key="5">
    <source>
        <dbReference type="ARBA" id="ARBA00022692"/>
    </source>
</evidence>
<feature type="domain" description="TonB-dependent receptor-like beta-barrel" evidence="12">
    <location>
        <begin position="272"/>
        <end position="665"/>
    </location>
</feature>
<dbReference type="InterPro" id="IPR037066">
    <property type="entry name" value="Plug_dom_sf"/>
</dbReference>
<dbReference type="InterPro" id="IPR039426">
    <property type="entry name" value="TonB-dep_rcpt-like"/>
</dbReference>
<dbReference type="SUPFAM" id="SSF56935">
    <property type="entry name" value="Porins"/>
    <property type="match status" value="1"/>
</dbReference>
<evidence type="ECO:0000256" key="4">
    <source>
        <dbReference type="ARBA" id="ARBA00022452"/>
    </source>
</evidence>
<comment type="caution">
    <text evidence="14">The sequence shown here is derived from an EMBL/GenBank/DDBJ whole genome shotgun (WGS) entry which is preliminary data.</text>
</comment>
<evidence type="ECO:0000259" key="13">
    <source>
        <dbReference type="Pfam" id="PF07715"/>
    </source>
</evidence>
<evidence type="ECO:0000256" key="2">
    <source>
        <dbReference type="ARBA" id="ARBA00009810"/>
    </source>
</evidence>
<keyword evidence="7 10" id="KW-0472">Membrane</keyword>
<evidence type="ECO:0000313" key="14">
    <source>
        <dbReference type="EMBL" id="MEF7612649.1"/>
    </source>
</evidence>
<keyword evidence="9 10" id="KW-0998">Cell outer membrane</keyword>
<sequence length="702" mass="75990">MFLASFGALLAGAQNGAQTVLPDPLDSSYPAVITPTRLVQSLADVPASVTIISAETIERFSIRSIPEALRLVPGMSVIQATGPEYQISYHGTNTLSPRRMNVLIDGISVYRPAFSEVIWSQLPVAIEDVERIEVTRGPNSASYGPNSMLTVINIITKNPNDVPIGFAAGTAGTDGVRDLTARLGLRLGDTALRVTVGTSRDRGFDTLTQDAAGHDSIRNDHLSVRSQSRLGERSTLALQASVARGTAQIPFIDNFQQTYPDRRFEDIYAGARWTTQLAANHELSLRIDHARQSSRQPWTTCLPTVALLPEMFALWRANPTYADTIIKGGVPSGGTPGDDALAVAAIGAIQALGAGALAPRCGRANQDVVQRRLDLEVQDTFVFSDQLRVVAGLGLRRQGGESQTFLGGEQTSSVRWLFGNVEYRPTGHLTLNLGGYAERNSLSPSTFSPRAAANLRLAPGHTLRVVFSNGTRSPDIQEQRTNWSYRFDGMTPPLHGSTTTLFYQSRTGPGNLTSERIRSREVGYLLNAQSLGLLLDVRVFDDHLSSLISERTNLAGLVPTNAGSVRLTGAELQLTLRMPSGWNGYANYAYLDNRDATDILERTQWSRHSGAVGLSREFADGWEAAIAYAGQSGDGHQQSAYGRTDLSLSRAFSGNGTRWRATFGLQRLDSPTTAYSVGSAEALESRRSNRLAAFLRLGVTVP</sequence>
<evidence type="ECO:0000256" key="6">
    <source>
        <dbReference type="ARBA" id="ARBA00023077"/>
    </source>
</evidence>
<dbReference type="PANTHER" id="PTHR30069">
    <property type="entry name" value="TONB-DEPENDENT OUTER MEMBRANE RECEPTOR"/>
    <property type="match status" value="1"/>
</dbReference>
<evidence type="ECO:0000256" key="10">
    <source>
        <dbReference type="PROSITE-ProRule" id="PRU01360"/>
    </source>
</evidence>
<dbReference type="AlphaFoldDB" id="A0AAW9QB92"/>
<name>A0AAW9QB92_9BURK</name>
<keyword evidence="4 10" id="KW-1134">Transmembrane beta strand</keyword>
<comment type="subcellular location">
    <subcellularLocation>
        <location evidence="1 10">Cell outer membrane</location>
        <topology evidence="1 10">Multi-pass membrane protein</topology>
    </subcellularLocation>
</comment>
<dbReference type="InterPro" id="IPR000531">
    <property type="entry name" value="Beta-barrel_TonB"/>
</dbReference>
<dbReference type="PROSITE" id="PS52016">
    <property type="entry name" value="TONB_DEPENDENT_REC_3"/>
    <property type="match status" value="1"/>
</dbReference>
<evidence type="ECO:0000259" key="12">
    <source>
        <dbReference type="Pfam" id="PF00593"/>
    </source>
</evidence>
<dbReference type="EMBL" id="JAZIBG010000009">
    <property type="protein sequence ID" value="MEF7612649.1"/>
    <property type="molecule type" value="Genomic_DNA"/>
</dbReference>
<dbReference type="Proteomes" id="UP001336250">
    <property type="component" value="Unassembled WGS sequence"/>
</dbReference>
<evidence type="ECO:0000313" key="15">
    <source>
        <dbReference type="Proteomes" id="UP001336250"/>
    </source>
</evidence>
<dbReference type="Pfam" id="PF00593">
    <property type="entry name" value="TonB_dep_Rec_b-barrel"/>
    <property type="match status" value="1"/>
</dbReference>
<proteinExistence type="inferred from homology"/>
<organism evidence="14 15">
    <name type="scientific">Aquincola agrisoli</name>
    <dbReference type="NCBI Taxonomy" id="3119538"/>
    <lineage>
        <taxon>Bacteria</taxon>
        <taxon>Pseudomonadati</taxon>
        <taxon>Pseudomonadota</taxon>
        <taxon>Betaproteobacteria</taxon>
        <taxon>Burkholderiales</taxon>
        <taxon>Sphaerotilaceae</taxon>
        <taxon>Aquincola</taxon>
    </lineage>
</organism>
<comment type="similarity">
    <text evidence="2 10 11">Belongs to the TonB-dependent receptor family.</text>
</comment>
<dbReference type="InterPro" id="IPR036942">
    <property type="entry name" value="Beta-barrel_TonB_sf"/>
</dbReference>
<gene>
    <name evidence="14" type="ORF">V4F39_01920</name>
</gene>
<dbReference type="Pfam" id="PF07715">
    <property type="entry name" value="Plug"/>
    <property type="match status" value="1"/>
</dbReference>
<dbReference type="GO" id="GO:0044718">
    <property type="term" value="P:siderophore transmembrane transport"/>
    <property type="evidence" value="ECO:0007669"/>
    <property type="project" value="TreeGrafter"/>
</dbReference>
<evidence type="ECO:0000256" key="9">
    <source>
        <dbReference type="ARBA" id="ARBA00023237"/>
    </source>
</evidence>
<dbReference type="InterPro" id="IPR012910">
    <property type="entry name" value="Plug_dom"/>
</dbReference>
<keyword evidence="8 14" id="KW-0675">Receptor</keyword>
<dbReference type="Gene3D" id="2.40.170.20">
    <property type="entry name" value="TonB-dependent receptor, beta-barrel domain"/>
    <property type="match status" value="1"/>
</dbReference>
<keyword evidence="15" id="KW-1185">Reference proteome</keyword>
<feature type="domain" description="TonB-dependent receptor plug" evidence="13">
    <location>
        <begin position="42"/>
        <end position="148"/>
    </location>
</feature>
<evidence type="ECO:0000256" key="8">
    <source>
        <dbReference type="ARBA" id="ARBA00023170"/>
    </source>
</evidence>
<evidence type="ECO:0000256" key="11">
    <source>
        <dbReference type="RuleBase" id="RU003357"/>
    </source>
</evidence>
<evidence type="ECO:0000256" key="3">
    <source>
        <dbReference type="ARBA" id="ARBA00022448"/>
    </source>
</evidence>
<dbReference type="GO" id="GO:0009279">
    <property type="term" value="C:cell outer membrane"/>
    <property type="evidence" value="ECO:0007669"/>
    <property type="project" value="UniProtKB-SubCell"/>
</dbReference>
<keyword evidence="5 10" id="KW-0812">Transmembrane</keyword>
<evidence type="ECO:0000256" key="7">
    <source>
        <dbReference type="ARBA" id="ARBA00023136"/>
    </source>
</evidence>
<dbReference type="PANTHER" id="PTHR30069:SF27">
    <property type="entry name" value="BLL4766 PROTEIN"/>
    <property type="match status" value="1"/>
</dbReference>
<dbReference type="GO" id="GO:0015344">
    <property type="term" value="F:siderophore uptake transmembrane transporter activity"/>
    <property type="evidence" value="ECO:0007669"/>
    <property type="project" value="TreeGrafter"/>
</dbReference>
<evidence type="ECO:0000256" key="1">
    <source>
        <dbReference type="ARBA" id="ARBA00004571"/>
    </source>
</evidence>